<keyword evidence="2" id="KW-1185">Reference proteome</keyword>
<organism evidence="1 2">
    <name type="scientific">Nocardia vulneris</name>
    <dbReference type="NCBI Taxonomy" id="1141657"/>
    <lineage>
        <taxon>Bacteria</taxon>
        <taxon>Bacillati</taxon>
        <taxon>Actinomycetota</taxon>
        <taxon>Actinomycetes</taxon>
        <taxon>Mycobacteriales</taxon>
        <taxon>Nocardiaceae</taxon>
        <taxon>Nocardia</taxon>
    </lineage>
</organism>
<gene>
    <name evidence="1" type="ORF">FG87_26815</name>
</gene>
<name>A0ABR4ZA76_9NOCA</name>
<proteinExistence type="predicted"/>
<protein>
    <submittedName>
        <fullName evidence="1">Uncharacterized protein</fullName>
    </submittedName>
</protein>
<sequence length="90" mass="10193">MARRRLNETFYRRFYIEDMQGPGVSEAAGEMKPIFGDLHEAARTCRGAALDWRAGDGGRGRSPPGGWWGLHPHKQTERILRALSASRLRQ</sequence>
<dbReference type="EMBL" id="JNFP01000035">
    <property type="protein sequence ID" value="KIA62199.1"/>
    <property type="molecule type" value="Genomic_DNA"/>
</dbReference>
<accession>A0ABR4ZA76</accession>
<reference evidence="1 2" key="1">
    <citation type="journal article" date="2014" name="Int. J. Syst. Evol. Microbiol.">
        <title>Nocardia vulneris sp. nov., isolated from wounds of human patients in North America.</title>
        <authorList>
            <person name="Lasker B.A."/>
            <person name="Bell M."/>
            <person name="Klenk H.P."/>
            <person name="Sproer C."/>
            <person name="Schumann C."/>
            <person name="Schumann P."/>
            <person name="Brown J.M."/>
        </authorList>
    </citation>
    <scope>NUCLEOTIDE SEQUENCE [LARGE SCALE GENOMIC DNA]</scope>
    <source>
        <strain evidence="1 2">W9851</strain>
    </source>
</reference>
<dbReference type="Proteomes" id="UP000031364">
    <property type="component" value="Unassembled WGS sequence"/>
</dbReference>
<evidence type="ECO:0000313" key="2">
    <source>
        <dbReference type="Proteomes" id="UP000031364"/>
    </source>
</evidence>
<comment type="caution">
    <text evidence="1">The sequence shown here is derived from an EMBL/GenBank/DDBJ whole genome shotgun (WGS) entry which is preliminary data.</text>
</comment>
<evidence type="ECO:0000313" key="1">
    <source>
        <dbReference type="EMBL" id="KIA62199.1"/>
    </source>
</evidence>